<organism evidence="1 2">
    <name type="scientific">Caerostris extrusa</name>
    <name type="common">Bark spider</name>
    <name type="synonym">Caerostris bankana</name>
    <dbReference type="NCBI Taxonomy" id="172846"/>
    <lineage>
        <taxon>Eukaryota</taxon>
        <taxon>Metazoa</taxon>
        <taxon>Ecdysozoa</taxon>
        <taxon>Arthropoda</taxon>
        <taxon>Chelicerata</taxon>
        <taxon>Arachnida</taxon>
        <taxon>Araneae</taxon>
        <taxon>Araneomorphae</taxon>
        <taxon>Entelegynae</taxon>
        <taxon>Araneoidea</taxon>
        <taxon>Araneidae</taxon>
        <taxon>Caerostris</taxon>
    </lineage>
</organism>
<evidence type="ECO:0000313" key="2">
    <source>
        <dbReference type="Proteomes" id="UP001054945"/>
    </source>
</evidence>
<dbReference type="AlphaFoldDB" id="A0AAV4N2J1"/>
<evidence type="ECO:0000313" key="1">
    <source>
        <dbReference type="EMBL" id="GIX77876.1"/>
    </source>
</evidence>
<proteinExistence type="predicted"/>
<dbReference type="EMBL" id="BPLR01020363">
    <property type="protein sequence ID" value="GIX77876.1"/>
    <property type="molecule type" value="Genomic_DNA"/>
</dbReference>
<sequence length="86" mass="9639">MTRNRTKTLLGIYLGSGFLDFANQISKQCVTLSPFAGHRATTPDVPRAPFATDTTPPPHGLKIDLWTIFCIKNGPLWKKTLYRMTC</sequence>
<accession>A0AAV4N2J1</accession>
<protein>
    <submittedName>
        <fullName evidence="1">Uncharacterized protein</fullName>
    </submittedName>
</protein>
<keyword evidence="2" id="KW-1185">Reference proteome</keyword>
<comment type="caution">
    <text evidence="1">The sequence shown here is derived from an EMBL/GenBank/DDBJ whole genome shotgun (WGS) entry which is preliminary data.</text>
</comment>
<dbReference type="Proteomes" id="UP001054945">
    <property type="component" value="Unassembled WGS sequence"/>
</dbReference>
<gene>
    <name evidence="1" type="ORF">CEXT_776231</name>
</gene>
<reference evidence="1 2" key="1">
    <citation type="submission" date="2021-06" db="EMBL/GenBank/DDBJ databases">
        <title>Caerostris extrusa draft genome.</title>
        <authorList>
            <person name="Kono N."/>
            <person name="Arakawa K."/>
        </authorList>
    </citation>
    <scope>NUCLEOTIDE SEQUENCE [LARGE SCALE GENOMIC DNA]</scope>
</reference>
<name>A0AAV4N2J1_CAEEX</name>